<protein>
    <submittedName>
        <fullName evidence="2">Uncharacterized protein</fullName>
    </submittedName>
</protein>
<feature type="region of interest" description="Disordered" evidence="1">
    <location>
        <begin position="1"/>
        <end position="96"/>
    </location>
</feature>
<dbReference type="EMBL" id="CAFZ01000507">
    <property type="protein sequence ID" value="CCA75726.1"/>
    <property type="molecule type" value="Genomic_DNA"/>
</dbReference>
<dbReference type="Proteomes" id="UP000007148">
    <property type="component" value="Unassembled WGS sequence"/>
</dbReference>
<dbReference type="InParanoid" id="G4TWN3"/>
<sequence length="96" mass="10749">TQGIIYGRREQLEDEEDEEDEEEGLEEEIEEVEQDGLRGLALRKEAHPSDQSPDKLLQNRVASDRRGGSYRPKSHRTPGSVDLTDAHAGPQAQLSP</sequence>
<name>G4TWN3_SERID</name>
<feature type="non-terminal residue" evidence="2">
    <location>
        <position position="1"/>
    </location>
</feature>
<proteinExistence type="predicted"/>
<keyword evidence="3" id="KW-1185">Reference proteome</keyword>
<comment type="caution">
    <text evidence="2">The sequence shown here is derived from an EMBL/GenBank/DDBJ whole genome shotgun (WGS) entry which is preliminary data.</text>
</comment>
<dbReference type="HOGENOM" id="CLU_2365320_0_0_1"/>
<reference evidence="2 3" key="1">
    <citation type="journal article" date="2011" name="PLoS Pathog.">
        <title>Endophytic Life Strategies Decoded by Genome and Transcriptome Analyses of the Mutualistic Root Symbiont Piriformospora indica.</title>
        <authorList>
            <person name="Zuccaro A."/>
            <person name="Lahrmann U."/>
            <person name="Guldener U."/>
            <person name="Langen G."/>
            <person name="Pfiffi S."/>
            <person name="Biedenkopf D."/>
            <person name="Wong P."/>
            <person name="Samans B."/>
            <person name="Grimm C."/>
            <person name="Basiewicz M."/>
            <person name="Murat C."/>
            <person name="Martin F."/>
            <person name="Kogel K.H."/>
        </authorList>
    </citation>
    <scope>NUCLEOTIDE SEQUENCE [LARGE SCALE GENOMIC DNA]</scope>
    <source>
        <strain evidence="2 3">DSM 11827</strain>
    </source>
</reference>
<evidence type="ECO:0000256" key="1">
    <source>
        <dbReference type="SAM" id="MobiDB-lite"/>
    </source>
</evidence>
<accession>G4TWN3</accession>
<evidence type="ECO:0000313" key="2">
    <source>
        <dbReference type="EMBL" id="CCA75726.1"/>
    </source>
</evidence>
<evidence type="ECO:0000313" key="3">
    <source>
        <dbReference type="Proteomes" id="UP000007148"/>
    </source>
</evidence>
<gene>
    <name evidence="2" type="ORF">PIIN_09716</name>
</gene>
<dbReference type="AlphaFoldDB" id="G4TWN3"/>
<organism evidence="2 3">
    <name type="scientific">Serendipita indica (strain DSM 11827)</name>
    <name type="common">Root endophyte fungus</name>
    <name type="synonym">Piriformospora indica</name>
    <dbReference type="NCBI Taxonomy" id="1109443"/>
    <lineage>
        <taxon>Eukaryota</taxon>
        <taxon>Fungi</taxon>
        <taxon>Dikarya</taxon>
        <taxon>Basidiomycota</taxon>
        <taxon>Agaricomycotina</taxon>
        <taxon>Agaricomycetes</taxon>
        <taxon>Sebacinales</taxon>
        <taxon>Serendipitaceae</taxon>
        <taxon>Serendipita</taxon>
    </lineage>
</organism>
<feature type="compositionally biased region" description="Acidic residues" evidence="1">
    <location>
        <begin position="12"/>
        <end position="34"/>
    </location>
</feature>